<dbReference type="EMBL" id="JAAABJ010000291">
    <property type="protein sequence ID" value="NAW50402.1"/>
    <property type="molecule type" value="Genomic_DNA"/>
</dbReference>
<evidence type="ECO:0000313" key="2">
    <source>
        <dbReference type="Proteomes" id="UP000553459"/>
    </source>
</evidence>
<name>A0A845PQE5_9FLAO</name>
<protein>
    <recommendedName>
        <fullName evidence="3">Aspartyl protease</fullName>
    </recommendedName>
</protein>
<dbReference type="Proteomes" id="UP000553459">
    <property type="component" value="Unassembled WGS sequence"/>
</dbReference>
<evidence type="ECO:0000313" key="1">
    <source>
        <dbReference type="EMBL" id="NAW50402.1"/>
    </source>
</evidence>
<dbReference type="RefSeq" id="WP_166518750.1">
    <property type="nucleotide sequence ID" value="NZ_JAAABJ010000291.1"/>
</dbReference>
<evidence type="ECO:0008006" key="3">
    <source>
        <dbReference type="Google" id="ProtNLM"/>
    </source>
</evidence>
<organism evidence="1 2">
    <name type="scientific">Elizabethkingia argenteiflava</name>
    <dbReference type="NCBI Taxonomy" id="2681556"/>
    <lineage>
        <taxon>Bacteria</taxon>
        <taxon>Pseudomonadati</taxon>
        <taxon>Bacteroidota</taxon>
        <taxon>Flavobacteriia</taxon>
        <taxon>Flavobacteriales</taxon>
        <taxon>Weeksellaceae</taxon>
        <taxon>Elizabethkingia</taxon>
    </lineage>
</organism>
<keyword evidence="2" id="KW-1185">Reference proteome</keyword>
<comment type="caution">
    <text evidence="1">The sequence shown here is derived from an EMBL/GenBank/DDBJ whole genome shotgun (WGS) entry which is preliminary data.</text>
</comment>
<dbReference type="Gene3D" id="2.40.70.10">
    <property type="entry name" value="Acid Proteases"/>
    <property type="match status" value="1"/>
</dbReference>
<gene>
    <name evidence="1" type="ORF">GNY06_03010</name>
</gene>
<reference evidence="1 2" key="1">
    <citation type="submission" date="2019-11" db="EMBL/GenBank/DDBJ databases">
        <title>Characterization of Elizabethkingia argenteiflava sp. nov., isolated from inner surface of Soybean Pods.</title>
        <authorList>
            <person name="Mo S."/>
        </authorList>
    </citation>
    <scope>NUCLEOTIDE SEQUENCE [LARGE SCALE GENOMIC DNA]</scope>
    <source>
        <strain evidence="1 2">YB22</strain>
    </source>
</reference>
<sequence length="145" mass="16775">MVISFNKLDLSDKYNYINIEINDDGMSTDIFTNVILNNNIKAKVLLDSGAGNNSFWINSKYIKRLGLDKERMDVKVKKSEFNNNIQSRFHIGNIESIKTQNNLSKKENPRVLFVDELIYDGKTSIEWLGKIISIDLINKKIYILQ</sequence>
<accession>A0A845PQE5</accession>
<dbReference type="AlphaFoldDB" id="A0A845PQE5"/>
<proteinExistence type="predicted"/>
<dbReference type="InterPro" id="IPR021109">
    <property type="entry name" value="Peptidase_aspartic_dom_sf"/>
</dbReference>